<evidence type="ECO:0000256" key="4">
    <source>
        <dbReference type="ARBA" id="ARBA00022989"/>
    </source>
</evidence>
<keyword evidence="3 6" id="KW-0812">Transmembrane</keyword>
<dbReference type="InterPro" id="IPR004307">
    <property type="entry name" value="TspO_MBR"/>
</dbReference>
<feature type="transmembrane region" description="Helical" evidence="6">
    <location>
        <begin position="48"/>
        <end position="67"/>
    </location>
</feature>
<sequence length="157" mass="18869">MENNKYVRFIIFLTANFLALAIGVWLMNNGPRTDWYLSLNKAPWTPPNWMFGVAWSFIMFCFSFYMTKLSFNYQYLNKKLIVLYVVQWMLNVYWNYAFFNQHLTEVGLLIIVALWLLIGFFTFNFKKELKWVTLLIVPYLIWMTIATSLNAYIVFNN</sequence>
<dbReference type="RefSeq" id="WP_348736452.1">
    <property type="nucleotide sequence ID" value="NZ_CAXJRC010000001.1"/>
</dbReference>
<evidence type="ECO:0000256" key="2">
    <source>
        <dbReference type="ARBA" id="ARBA00007524"/>
    </source>
</evidence>
<dbReference type="Gene3D" id="1.20.1260.100">
    <property type="entry name" value="TspO/MBR protein"/>
    <property type="match status" value="1"/>
</dbReference>
<reference evidence="7 8" key="1">
    <citation type="submission" date="2024-05" db="EMBL/GenBank/DDBJ databases">
        <authorList>
            <person name="Duchaud E."/>
        </authorList>
    </citation>
    <scope>NUCLEOTIDE SEQUENCE [LARGE SCALE GENOMIC DNA]</scope>
    <source>
        <strain evidence="7">Ena-SAMPLE-TAB-13-05-2024-13:56:06:370-140305</strain>
    </source>
</reference>
<dbReference type="CDD" id="cd15904">
    <property type="entry name" value="TSPO_MBR"/>
    <property type="match status" value="1"/>
</dbReference>
<evidence type="ECO:0000256" key="1">
    <source>
        <dbReference type="ARBA" id="ARBA00004141"/>
    </source>
</evidence>
<feature type="transmembrane region" description="Helical" evidence="6">
    <location>
        <begin position="79"/>
        <end position="96"/>
    </location>
</feature>
<dbReference type="InterPro" id="IPR038330">
    <property type="entry name" value="TspO/MBR-related_sf"/>
</dbReference>
<keyword evidence="8" id="KW-1185">Reference proteome</keyword>
<proteinExistence type="inferred from homology"/>
<evidence type="ECO:0000256" key="6">
    <source>
        <dbReference type="SAM" id="Phobius"/>
    </source>
</evidence>
<evidence type="ECO:0000256" key="3">
    <source>
        <dbReference type="ARBA" id="ARBA00022692"/>
    </source>
</evidence>
<dbReference type="EMBL" id="CAXJRC010000001">
    <property type="protein sequence ID" value="CAL2104789.1"/>
    <property type="molecule type" value="Genomic_DNA"/>
</dbReference>
<keyword evidence="4 6" id="KW-1133">Transmembrane helix</keyword>
<evidence type="ECO:0000313" key="7">
    <source>
        <dbReference type="EMBL" id="CAL2104789.1"/>
    </source>
</evidence>
<feature type="transmembrane region" description="Helical" evidence="6">
    <location>
        <begin position="7"/>
        <end position="28"/>
    </location>
</feature>
<organism evidence="7 8">
    <name type="scientific">Tenacibaculum vairaonense</name>
    <dbReference type="NCBI Taxonomy" id="3137860"/>
    <lineage>
        <taxon>Bacteria</taxon>
        <taxon>Pseudomonadati</taxon>
        <taxon>Bacteroidota</taxon>
        <taxon>Flavobacteriia</taxon>
        <taxon>Flavobacteriales</taxon>
        <taxon>Flavobacteriaceae</taxon>
        <taxon>Tenacibaculum</taxon>
    </lineage>
</organism>
<feature type="transmembrane region" description="Helical" evidence="6">
    <location>
        <begin position="108"/>
        <end position="125"/>
    </location>
</feature>
<comment type="similarity">
    <text evidence="2">Belongs to the TspO/BZRP family.</text>
</comment>
<dbReference type="Proteomes" id="UP001497602">
    <property type="component" value="Unassembled WGS sequence"/>
</dbReference>
<evidence type="ECO:0000256" key="5">
    <source>
        <dbReference type="ARBA" id="ARBA00023136"/>
    </source>
</evidence>
<dbReference type="PANTHER" id="PTHR10057:SF0">
    <property type="entry name" value="TRANSLOCATOR PROTEIN"/>
    <property type="match status" value="1"/>
</dbReference>
<dbReference type="Pfam" id="PF03073">
    <property type="entry name" value="TspO_MBR"/>
    <property type="match status" value="1"/>
</dbReference>
<comment type="caution">
    <text evidence="7">The sequence shown here is derived from an EMBL/GenBank/DDBJ whole genome shotgun (WGS) entry which is preliminary data.</text>
</comment>
<protein>
    <submittedName>
        <fullName evidence="7">Translocator protein</fullName>
    </submittedName>
</protein>
<accession>A0ABM9PGT9</accession>
<comment type="subcellular location">
    <subcellularLocation>
        <location evidence="1">Membrane</location>
        <topology evidence="1">Multi-pass membrane protein</topology>
    </subcellularLocation>
</comment>
<feature type="transmembrane region" description="Helical" evidence="6">
    <location>
        <begin position="132"/>
        <end position="155"/>
    </location>
</feature>
<evidence type="ECO:0000313" key="8">
    <source>
        <dbReference type="Proteomes" id="UP001497602"/>
    </source>
</evidence>
<gene>
    <name evidence="7" type="ORF">T190115A13A_100077</name>
</gene>
<dbReference type="PANTHER" id="PTHR10057">
    <property type="entry name" value="PERIPHERAL-TYPE BENZODIAZEPINE RECEPTOR"/>
    <property type="match status" value="1"/>
</dbReference>
<name>A0ABM9PGT9_9FLAO</name>
<dbReference type="PIRSF" id="PIRSF005859">
    <property type="entry name" value="PBR"/>
    <property type="match status" value="1"/>
</dbReference>
<keyword evidence="5 6" id="KW-0472">Membrane</keyword>